<dbReference type="PROSITE" id="PS00028">
    <property type="entry name" value="ZINC_FINGER_C2H2_1"/>
    <property type="match status" value="2"/>
</dbReference>
<feature type="region of interest" description="Disordered" evidence="2">
    <location>
        <begin position="58"/>
        <end position="155"/>
    </location>
</feature>
<reference evidence="4" key="2">
    <citation type="submission" date="2021-01" db="UniProtKB">
        <authorList>
            <consortium name="EnsemblMetazoa"/>
        </authorList>
    </citation>
    <scope>IDENTIFICATION</scope>
</reference>
<dbReference type="PROSITE" id="PS50157">
    <property type="entry name" value="ZINC_FINGER_C2H2_2"/>
    <property type="match status" value="2"/>
</dbReference>
<keyword evidence="1" id="KW-0479">Metal-binding</keyword>
<evidence type="ECO:0000259" key="3">
    <source>
        <dbReference type="PROSITE" id="PS50157"/>
    </source>
</evidence>
<dbReference type="SUPFAM" id="SSF57667">
    <property type="entry name" value="beta-beta-alpha zinc fingers"/>
    <property type="match status" value="1"/>
</dbReference>
<dbReference type="GO" id="GO:0008270">
    <property type="term" value="F:zinc ion binding"/>
    <property type="evidence" value="ECO:0007669"/>
    <property type="project" value="UniProtKB-KW"/>
</dbReference>
<dbReference type="OrthoDB" id="10004641at2759"/>
<feature type="compositionally biased region" description="Basic and acidic residues" evidence="2">
    <location>
        <begin position="136"/>
        <end position="146"/>
    </location>
</feature>
<dbReference type="InParanoid" id="A0A7M7LW46"/>
<name>A0A7M7LW46_STRPU</name>
<dbReference type="Gene3D" id="3.30.160.60">
    <property type="entry name" value="Classic Zinc Finger"/>
    <property type="match status" value="1"/>
</dbReference>
<sequence>MGGDSERTIKCFTCQKYFAHKRSLDRHIDVEHKDEQRFVCQYCSRAYNRKDNLTAHCRDRHPEKSQDRERSQLRGRYLERQSKSDHRRRSRSPSRSPLPNQREEKKRKDRKKQVVQAKLERDELPQDPLQVVVSPRTREEVEGRKDSRSRRLSGKPLAMMRQQQLTSSESEESAVADVASPEDGCGGTAVDVRSVQIGRPIPPLDVKRLLRNQRVEVNEFSSQTSYNGAEKVFQETRERKYGAIFLRNSADGSQKEEGGGTTKVRSVQAGVVGVHMSDEQFSRAILGRIQSVTQTTTRQIFQGGILVSKEESRKEFHVDIIAGFDDSTQSVQ</sequence>
<keyword evidence="5" id="KW-1185">Reference proteome</keyword>
<dbReference type="EnsemblMetazoa" id="XM_011674946">
    <property type="protein sequence ID" value="XP_011673248"/>
    <property type="gene ID" value="LOC105439972"/>
</dbReference>
<feature type="domain" description="C2H2-type" evidence="3">
    <location>
        <begin position="38"/>
        <end position="66"/>
    </location>
</feature>
<dbReference type="RefSeq" id="XP_030833581.1">
    <property type="nucleotide sequence ID" value="XM_030977721.1"/>
</dbReference>
<protein>
    <recommendedName>
        <fullName evidence="3">C2H2-type domain-containing protein</fullName>
    </recommendedName>
</protein>
<evidence type="ECO:0000256" key="1">
    <source>
        <dbReference type="PROSITE-ProRule" id="PRU00042"/>
    </source>
</evidence>
<dbReference type="Pfam" id="PF00096">
    <property type="entry name" value="zf-C2H2"/>
    <property type="match status" value="1"/>
</dbReference>
<dbReference type="InterPro" id="IPR036236">
    <property type="entry name" value="Znf_C2H2_sf"/>
</dbReference>
<dbReference type="AlphaFoldDB" id="A0A7M7LW46"/>
<feature type="domain" description="C2H2-type" evidence="3">
    <location>
        <begin position="9"/>
        <end position="37"/>
    </location>
</feature>
<dbReference type="Proteomes" id="UP000007110">
    <property type="component" value="Unassembled WGS sequence"/>
</dbReference>
<dbReference type="EnsemblMetazoa" id="XM_030977721">
    <property type="protein sequence ID" value="XP_030833581"/>
    <property type="gene ID" value="LOC105439972"/>
</dbReference>
<keyword evidence="1" id="KW-0862">Zinc</keyword>
<feature type="compositionally biased region" description="Basic and acidic residues" evidence="2">
    <location>
        <begin position="58"/>
        <end position="84"/>
    </location>
</feature>
<dbReference type="SMART" id="SM00355">
    <property type="entry name" value="ZnF_C2H2"/>
    <property type="match status" value="2"/>
</dbReference>
<dbReference type="GeneID" id="105439972"/>
<keyword evidence="1" id="KW-0863">Zinc-finger</keyword>
<evidence type="ECO:0000313" key="5">
    <source>
        <dbReference type="Proteomes" id="UP000007110"/>
    </source>
</evidence>
<dbReference type="RefSeq" id="XP_011673248.2">
    <property type="nucleotide sequence ID" value="XM_011674946.2"/>
</dbReference>
<dbReference type="InterPro" id="IPR013087">
    <property type="entry name" value="Znf_C2H2_type"/>
</dbReference>
<organism evidence="4 5">
    <name type="scientific">Strongylocentrotus purpuratus</name>
    <name type="common">Purple sea urchin</name>
    <dbReference type="NCBI Taxonomy" id="7668"/>
    <lineage>
        <taxon>Eukaryota</taxon>
        <taxon>Metazoa</taxon>
        <taxon>Echinodermata</taxon>
        <taxon>Eleutherozoa</taxon>
        <taxon>Echinozoa</taxon>
        <taxon>Echinoidea</taxon>
        <taxon>Euechinoidea</taxon>
        <taxon>Echinacea</taxon>
        <taxon>Camarodonta</taxon>
        <taxon>Echinidea</taxon>
        <taxon>Strongylocentrotidae</taxon>
        <taxon>Strongylocentrotus</taxon>
    </lineage>
</organism>
<reference evidence="5" key="1">
    <citation type="submission" date="2015-02" db="EMBL/GenBank/DDBJ databases">
        <title>Genome sequencing for Strongylocentrotus purpuratus.</title>
        <authorList>
            <person name="Murali S."/>
            <person name="Liu Y."/>
            <person name="Vee V."/>
            <person name="English A."/>
            <person name="Wang M."/>
            <person name="Skinner E."/>
            <person name="Han Y."/>
            <person name="Muzny D.M."/>
            <person name="Worley K.C."/>
            <person name="Gibbs R.A."/>
        </authorList>
    </citation>
    <scope>NUCLEOTIDE SEQUENCE</scope>
</reference>
<evidence type="ECO:0000313" key="4">
    <source>
        <dbReference type="EnsemblMetazoa" id="XP_011673248"/>
    </source>
</evidence>
<evidence type="ECO:0000256" key="2">
    <source>
        <dbReference type="SAM" id="MobiDB-lite"/>
    </source>
</evidence>
<accession>A0A7M7LW46</accession>
<proteinExistence type="predicted"/>
<dbReference type="KEGG" id="spu:105439972"/>